<protein>
    <recommendedName>
        <fullName evidence="3">Muconolactone isomerase domain-containing protein</fullName>
    </recommendedName>
</protein>
<accession>A0ABS0J7B4</accession>
<proteinExistence type="predicted"/>
<dbReference type="Gene3D" id="3.30.70.1060">
    <property type="entry name" value="Dimeric alpha+beta barrel"/>
    <property type="match status" value="1"/>
</dbReference>
<reference evidence="1 2" key="1">
    <citation type="submission" date="2019-08" db="EMBL/GenBank/DDBJ databases">
        <authorList>
            <person name="Luo N."/>
        </authorList>
    </citation>
    <scope>NUCLEOTIDE SEQUENCE [LARGE SCALE GENOMIC DNA]</scope>
    <source>
        <strain evidence="1 2">NCIMB 9442</strain>
    </source>
</reference>
<name>A0ABS0J7B4_9BACT</name>
<evidence type="ECO:0008006" key="3">
    <source>
        <dbReference type="Google" id="ProtNLM"/>
    </source>
</evidence>
<evidence type="ECO:0000313" key="2">
    <source>
        <dbReference type="Proteomes" id="UP001194469"/>
    </source>
</evidence>
<comment type="caution">
    <text evidence="1">The sequence shown here is derived from an EMBL/GenBank/DDBJ whole genome shotgun (WGS) entry which is preliminary data.</text>
</comment>
<gene>
    <name evidence="1" type="ORF">FVW20_15240</name>
</gene>
<dbReference type="EMBL" id="VRYY01000549">
    <property type="protein sequence ID" value="MBG3878328.1"/>
    <property type="molecule type" value="Genomic_DNA"/>
</dbReference>
<sequence>MDRVQPEFHQEPRMKILAIDKVREDATPDVIRANFLKEVAHTIKMYLADVVREVYFRQDRSGTVMVLEAPSMEEAQSLINTLPLVKQGQIEFELIPLGPYVPLGLLVEEADGPAEETAAGPAQ</sequence>
<dbReference type="Proteomes" id="UP001194469">
    <property type="component" value="Unassembled WGS sequence"/>
</dbReference>
<evidence type="ECO:0000313" key="1">
    <source>
        <dbReference type="EMBL" id="MBG3878328.1"/>
    </source>
</evidence>
<organism evidence="1 2">
    <name type="scientific">Nitratidesulfovibrio oxamicus</name>
    <dbReference type="NCBI Taxonomy" id="32016"/>
    <lineage>
        <taxon>Bacteria</taxon>
        <taxon>Pseudomonadati</taxon>
        <taxon>Thermodesulfobacteriota</taxon>
        <taxon>Desulfovibrionia</taxon>
        <taxon>Desulfovibrionales</taxon>
        <taxon>Desulfovibrionaceae</taxon>
        <taxon>Nitratidesulfovibrio</taxon>
    </lineage>
</organism>
<keyword evidence="2" id="KW-1185">Reference proteome</keyword>